<feature type="region of interest" description="Disordered" evidence="2">
    <location>
        <begin position="201"/>
        <end position="224"/>
    </location>
</feature>
<evidence type="ECO:0000313" key="4">
    <source>
        <dbReference type="Proteomes" id="UP000199529"/>
    </source>
</evidence>
<keyword evidence="4" id="KW-1185">Reference proteome</keyword>
<evidence type="ECO:0000313" key="3">
    <source>
        <dbReference type="EMBL" id="SDZ59045.1"/>
    </source>
</evidence>
<feature type="region of interest" description="Disordered" evidence="2">
    <location>
        <begin position="122"/>
        <end position="155"/>
    </location>
</feature>
<evidence type="ECO:0000256" key="1">
    <source>
        <dbReference type="SAM" id="Coils"/>
    </source>
</evidence>
<feature type="compositionally biased region" description="Low complexity" evidence="2">
    <location>
        <begin position="122"/>
        <end position="145"/>
    </location>
</feature>
<dbReference type="Gene3D" id="1.20.5.320">
    <property type="entry name" value="6-Phosphogluconate Dehydrogenase, domain 3"/>
    <property type="match status" value="1"/>
</dbReference>
<sequence>MNRPQWMTWARARAVVLVLLILWVGWLTLTLGARTQQAAQETGRADTAERTLDQLADDVARACAQGGDAAAKLGAACATATEVKSAPPPRDGRNGRGITSTAITAGRLVVSYDDGTARDVGPVVGPTGPAGPIGATGPDGRPGTDGTSGRGIAGTSIDGTDLVVAYTDGTRENLGRVVGTDGRGITSTDTTGGRLIVTYDDGSTEDAGPLPQGPQGEPGPACPAGYELRPVLYLAPGSASTYEGVGCVEPGSNAPTPTNPTKPR</sequence>
<organism evidence="3 4">
    <name type="scientific">Saccharopolyspora shandongensis</name>
    <dbReference type="NCBI Taxonomy" id="418495"/>
    <lineage>
        <taxon>Bacteria</taxon>
        <taxon>Bacillati</taxon>
        <taxon>Actinomycetota</taxon>
        <taxon>Actinomycetes</taxon>
        <taxon>Pseudonocardiales</taxon>
        <taxon>Pseudonocardiaceae</taxon>
        <taxon>Saccharopolyspora</taxon>
    </lineage>
</organism>
<dbReference type="STRING" id="418495.SAMN05216215_11202"/>
<gene>
    <name evidence="3" type="ORF">SAMN05216215_11202</name>
</gene>
<feature type="coiled-coil region" evidence="1">
    <location>
        <begin position="38"/>
        <end position="65"/>
    </location>
</feature>
<evidence type="ECO:0008006" key="5">
    <source>
        <dbReference type="Google" id="ProtNLM"/>
    </source>
</evidence>
<dbReference type="EMBL" id="FNOK01000120">
    <property type="protein sequence ID" value="SDZ59045.1"/>
    <property type="molecule type" value="Genomic_DNA"/>
</dbReference>
<name>A0A1H3UB57_9PSEU</name>
<protein>
    <recommendedName>
        <fullName evidence="5">Collagen triple helix repeat-containing protein</fullName>
    </recommendedName>
</protein>
<proteinExistence type="predicted"/>
<feature type="compositionally biased region" description="Low complexity" evidence="2">
    <location>
        <begin position="207"/>
        <end position="224"/>
    </location>
</feature>
<evidence type="ECO:0000256" key="2">
    <source>
        <dbReference type="SAM" id="MobiDB-lite"/>
    </source>
</evidence>
<dbReference type="OrthoDB" id="9942120at2"/>
<dbReference type="RefSeq" id="WP_143061389.1">
    <property type="nucleotide sequence ID" value="NZ_FNOK01000120.1"/>
</dbReference>
<dbReference type="Proteomes" id="UP000199529">
    <property type="component" value="Unassembled WGS sequence"/>
</dbReference>
<keyword evidence="1" id="KW-0175">Coiled coil</keyword>
<accession>A0A1H3UB57</accession>
<dbReference type="AlphaFoldDB" id="A0A1H3UB57"/>
<reference evidence="4" key="1">
    <citation type="submission" date="2016-10" db="EMBL/GenBank/DDBJ databases">
        <authorList>
            <person name="Varghese N."/>
            <person name="Submissions S."/>
        </authorList>
    </citation>
    <scope>NUCLEOTIDE SEQUENCE [LARGE SCALE GENOMIC DNA]</scope>
    <source>
        <strain evidence="4">CGMCC 4.3530</strain>
    </source>
</reference>